<reference evidence="3 4" key="1">
    <citation type="submission" date="2019-12" db="EMBL/GenBank/DDBJ databases">
        <title>The draft genomic sequence of strain Chitinophaga oryziterrae JCM 16595.</title>
        <authorList>
            <person name="Zhang X."/>
        </authorList>
    </citation>
    <scope>NUCLEOTIDE SEQUENCE [LARGE SCALE GENOMIC DNA]</scope>
    <source>
        <strain evidence="3 4">JCM 16595</strain>
    </source>
</reference>
<feature type="transmembrane region" description="Helical" evidence="1">
    <location>
        <begin position="149"/>
        <end position="166"/>
    </location>
</feature>
<protein>
    <submittedName>
        <fullName evidence="3">CPBP family intramembrane metalloprotease</fullName>
    </submittedName>
</protein>
<feature type="transmembrane region" description="Helical" evidence="1">
    <location>
        <begin position="111"/>
        <end position="128"/>
    </location>
</feature>
<feature type="transmembrane region" description="Helical" evidence="1">
    <location>
        <begin position="39"/>
        <end position="57"/>
    </location>
</feature>
<dbReference type="AlphaFoldDB" id="A0A6N8JAM5"/>
<dbReference type="GO" id="GO:0004175">
    <property type="term" value="F:endopeptidase activity"/>
    <property type="evidence" value="ECO:0007669"/>
    <property type="project" value="UniProtKB-ARBA"/>
</dbReference>
<keyword evidence="1" id="KW-0812">Transmembrane</keyword>
<keyword evidence="3" id="KW-0645">Protease</keyword>
<feature type="transmembrane region" description="Helical" evidence="1">
    <location>
        <begin position="235"/>
        <end position="253"/>
    </location>
</feature>
<dbReference type="GO" id="GO:0080120">
    <property type="term" value="P:CAAX-box protein maturation"/>
    <property type="evidence" value="ECO:0007669"/>
    <property type="project" value="UniProtKB-ARBA"/>
</dbReference>
<dbReference type="GO" id="GO:0008237">
    <property type="term" value="F:metallopeptidase activity"/>
    <property type="evidence" value="ECO:0007669"/>
    <property type="project" value="UniProtKB-KW"/>
</dbReference>
<keyword evidence="1" id="KW-1133">Transmembrane helix</keyword>
<organism evidence="3 4">
    <name type="scientific">Chitinophaga oryziterrae</name>
    <dbReference type="NCBI Taxonomy" id="1031224"/>
    <lineage>
        <taxon>Bacteria</taxon>
        <taxon>Pseudomonadati</taxon>
        <taxon>Bacteroidota</taxon>
        <taxon>Chitinophagia</taxon>
        <taxon>Chitinophagales</taxon>
        <taxon>Chitinophagaceae</taxon>
        <taxon>Chitinophaga</taxon>
    </lineage>
</organism>
<dbReference type="PANTHER" id="PTHR39430">
    <property type="entry name" value="MEMBRANE-ASSOCIATED PROTEASE-RELATED"/>
    <property type="match status" value="1"/>
</dbReference>
<keyword evidence="1" id="KW-0472">Membrane</keyword>
<evidence type="ECO:0000256" key="1">
    <source>
        <dbReference type="SAM" id="Phobius"/>
    </source>
</evidence>
<keyword evidence="3" id="KW-0482">Metalloprotease</keyword>
<accession>A0A6N8JAM5</accession>
<dbReference type="Pfam" id="PF02517">
    <property type="entry name" value="Rce1-like"/>
    <property type="match status" value="1"/>
</dbReference>
<dbReference type="OrthoDB" id="324900at2"/>
<evidence type="ECO:0000313" key="4">
    <source>
        <dbReference type="Proteomes" id="UP000468388"/>
    </source>
</evidence>
<proteinExistence type="predicted"/>
<keyword evidence="3" id="KW-0378">Hydrolase</keyword>
<dbReference type="EMBL" id="WRXO01000003">
    <property type="protein sequence ID" value="MVT41601.1"/>
    <property type="molecule type" value="Genomic_DNA"/>
</dbReference>
<dbReference type="InterPro" id="IPR003675">
    <property type="entry name" value="Rce1/LyrA-like_dom"/>
</dbReference>
<comment type="caution">
    <text evidence="3">The sequence shown here is derived from an EMBL/GenBank/DDBJ whole genome shotgun (WGS) entry which is preliminary data.</text>
</comment>
<evidence type="ECO:0000259" key="2">
    <source>
        <dbReference type="Pfam" id="PF02517"/>
    </source>
</evidence>
<feature type="domain" description="CAAX prenyl protease 2/Lysostaphin resistance protein A-like" evidence="2">
    <location>
        <begin position="120"/>
        <end position="206"/>
    </location>
</feature>
<feature type="transmembrane region" description="Helical" evidence="1">
    <location>
        <begin position="78"/>
        <end position="99"/>
    </location>
</feature>
<evidence type="ECO:0000313" key="3">
    <source>
        <dbReference type="EMBL" id="MVT41601.1"/>
    </source>
</evidence>
<dbReference type="PANTHER" id="PTHR39430:SF1">
    <property type="entry name" value="PROTEASE"/>
    <property type="match status" value="1"/>
</dbReference>
<sequence length="265" mass="28832">MIRPLFTLARVLLFWFCCAASLALFSPLTRDLPGPWPQLLSILPAVASALGLSLLFIRWEKLSLPDIGLLPGRRTLSHLLTGLLTGSVLVTFQFLVVLTGGHLKIVRSPEAGFITIGSNLLLFLLVACREEIAFRGYPLRSLDRTAGRLTAQLVVAALFIAEHVVGGMTWPGAIIGAGMGAWLFGLAALRSKGIALPIGIHTAWNFGQWAWGLKSGNGIYKVIIEKGYEARAEQLGWLGFVVAMGSAIVILYYRKDDAHERIPQC</sequence>
<dbReference type="RefSeq" id="WP_157300239.1">
    <property type="nucleotide sequence ID" value="NZ_BAAAZB010000006.1"/>
</dbReference>
<gene>
    <name evidence="3" type="ORF">GO495_13500</name>
</gene>
<name>A0A6N8JAM5_9BACT</name>
<dbReference type="Proteomes" id="UP000468388">
    <property type="component" value="Unassembled WGS sequence"/>
</dbReference>
<dbReference type="GO" id="GO:0006508">
    <property type="term" value="P:proteolysis"/>
    <property type="evidence" value="ECO:0007669"/>
    <property type="project" value="UniProtKB-KW"/>
</dbReference>
<keyword evidence="4" id="KW-1185">Reference proteome</keyword>